<gene>
    <name evidence="9" type="ORF">LCGC14_2534530</name>
</gene>
<dbReference type="PRINTS" id="PR00773">
    <property type="entry name" value="GRPEPROTEIN"/>
</dbReference>
<evidence type="ECO:0000256" key="4">
    <source>
        <dbReference type="ARBA" id="ARBA00022490"/>
    </source>
</evidence>
<dbReference type="Gene3D" id="2.30.22.10">
    <property type="entry name" value="Head domain of nucleotide exchange factor GrpE"/>
    <property type="match status" value="1"/>
</dbReference>
<dbReference type="Gene3D" id="3.90.20.20">
    <property type="match status" value="1"/>
</dbReference>
<name>A0A0F9ASX3_9ZZZZ</name>
<evidence type="ECO:0000256" key="6">
    <source>
        <dbReference type="ARBA" id="ARBA00023186"/>
    </source>
</evidence>
<dbReference type="GO" id="GO:0042803">
    <property type="term" value="F:protein homodimerization activity"/>
    <property type="evidence" value="ECO:0007669"/>
    <property type="project" value="InterPro"/>
</dbReference>
<evidence type="ECO:0000256" key="3">
    <source>
        <dbReference type="ARBA" id="ARBA00011738"/>
    </source>
</evidence>
<feature type="region of interest" description="Disordered" evidence="8">
    <location>
        <begin position="1"/>
        <end position="65"/>
    </location>
</feature>
<feature type="compositionally biased region" description="Basic and acidic residues" evidence="8">
    <location>
        <begin position="8"/>
        <end position="52"/>
    </location>
</feature>
<keyword evidence="6" id="KW-0143">Chaperone</keyword>
<dbReference type="CDD" id="cd00446">
    <property type="entry name" value="GrpE"/>
    <property type="match status" value="1"/>
</dbReference>
<dbReference type="AlphaFoldDB" id="A0A0F9ASX3"/>
<evidence type="ECO:0000256" key="7">
    <source>
        <dbReference type="SAM" id="Coils"/>
    </source>
</evidence>
<comment type="caution">
    <text evidence="9">The sequence shown here is derived from an EMBL/GenBank/DDBJ whole genome shotgun (WGS) entry which is preliminary data.</text>
</comment>
<dbReference type="GO" id="GO:0006457">
    <property type="term" value="P:protein folding"/>
    <property type="evidence" value="ECO:0007669"/>
    <property type="project" value="InterPro"/>
</dbReference>
<dbReference type="NCBIfam" id="NF010738">
    <property type="entry name" value="PRK14140.1"/>
    <property type="match status" value="1"/>
</dbReference>
<dbReference type="InterPro" id="IPR009012">
    <property type="entry name" value="GrpE_head"/>
</dbReference>
<dbReference type="GO" id="GO:0000774">
    <property type="term" value="F:adenyl-nucleotide exchange factor activity"/>
    <property type="evidence" value="ECO:0007669"/>
    <property type="project" value="InterPro"/>
</dbReference>
<evidence type="ECO:0000256" key="5">
    <source>
        <dbReference type="ARBA" id="ARBA00023016"/>
    </source>
</evidence>
<comment type="subcellular location">
    <subcellularLocation>
        <location evidence="1">Cytoplasm</location>
    </subcellularLocation>
</comment>
<keyword evidence="5" id="KW-0346">Stress response</keyword>
<dbReference type="SUPFAM" id="SSF58014">
    <property type="entry name" value="Coiled-coil domain of nucleotide exchange factor GrpE"/>
    <property type="match status" value="1"/>
</dbReference>
<dbReference type="HAMAP" id="MF_01151">
    <property type="entry name" value="GrpE"/>
    <property type="match status" value="1"/>
</dbReference>
<dbReference type="EMBL" id="LAZR01041206">
    <property type="protein sequence ID" value="KKL12560.1"/>
    <property type="molecule type" value="Genomic_DNA"/>
</dbReference>
<dbReference type="PANTHER" id="PTHR21237:SF23">
    <property type="entry name" value="GRPE PROTEIN HOMOLOG, MITOCHONDRIAL"/>
    <property type="match status" value="1"/>
</dbReference>
<dbReference type="PROSITE" id="PS01071">
    <property type="entry name" value="GRPE"/>
    <property type="match status" value="1"/>
</dbReference>
<evidence type="ECO:0008006" key="10">
    <source>
        <dbReference type="Google" id="ProtNLM"/>
    </source>
</evidence>
<feature type="compositionally biased region" description="Acidic residues" evidence="8">
    <location>
        <begin position="53"/>
        <end position="62"/>
    </location>
</feature>
<dbReference type="GO" id="GO:0051087">
    <property type="term" value="F:protein-folding chaperone binding"/>
    <property type="evidence" value="ECO:0007669"/>
    <property type="project" value="InterPro"/>
</dbReference>
<dbReference type="InterPro" id="IPR013805">
    <property type="entry name" value="GrpE_CC"/>
</dbReference>
<dbReference type="GO" id="GO:0051082">
    <property type="term" value="F:unfolded protein binding"/>
    <property type="evidence" value="ECO:0007669"/>
    <property type="project" value="TreeGrafter"/>
</dbReference>
<proteinExistence type="inferred from homology"/>
<keyword evidence="4" id="KW-0963">Cytoplasm</keyword>
<evidence type="ECO:0000256" key="8">
    <source>
        <dbReference type="SAM" id="MobiDB-lite"/>
    </source>
</evidence>
<protein>
    <recommendedName>
        <fullName evidence="10">Protein GrpE</fullName>
    </recommendedName>
</protein>
<dbReference type="SUPFAM" id="SSF51064">
    <property type="entry name" value="Head domain of nucleotide exchange factor GrpE"/>
    <property type="match status" value="1"/>
</dbReference>
<dbReference type="FunFam" id="2.30.22.10:FF:000001">
    <property type="entry name" value="Protein GrpE"/>
    <property type="match status" value="1"/>
</dbReference>
<accession>A0A0F9ASX3</accession>
<feature type="coiled-coil region" evidence="7">
    <location>
        <begin position="100"/>
        <end position="134"/>
    </location>
</feature>
<dbReference type="GO" id="GO:0005737">
    <property type="term" value="C:cytoplasm"/>
    <property type="evidence" value="ECO:0007669"/>
    <property type="project" value="UniProtKB-SubCell"/>
</dbReference>
<evidence type="ECO:0000313" key="9">
    <source>
        <dbReference type="EMBL" id="KKL12560.1"/>
    </source>
</evidence>
<dbReference type="Pfam" id="PF01025">
    <property type="entry name" value="GrpE"/>
    <property type="match status" value="1"/>
</dbReference>
<evidence type="ECO:0000256" key="2">
    <source>
        <dbReference type="ARBA" id="ARBA00009054"/>
    </source>
</evidence>
<reference evidence="9" key="1">
    <citation type="journal article" date="2015" name="Nature">
        <title>Complex archaea that bridge the gap between prokaryotes and eukaryotes.</title>
        <authorList>
            <person name="Spang A."/>
            <person name="Saw J.H."/>
            <person name="Jorgensen S.L."/>
            <person name="Zaremba-Niedzwiedzka K."/>
            <person name="Martijn J."/>
            <person name="Lind A.E."/>
            <person name="van Eijk R."/>
            <person name="Schleper C."/>
            <person name="Guy L."/>
            <person name="Ettema T.J."/>
        </authorList>
    </citation>
    <scope>NUCLEOTIDE SEQUENCE</scope>
</reference>
<dbReference type="PANTHER" id="PTHR21237">
    <property type="entry name" value="GRPE PROTEIN"/>
    <property type="match status" value="1"/>
</dbReference>
<comment type="similarity">
    <text evidence="2">Belongs to the GrpE family.</text>
</comment>
<comment type="subunit">
    <text evidence="3">Homodimer.</text>
</comment>
<sequence>MGNINKKNKNDKNNTEEKLKEEELAIDGLDGRKREKTLEAGENDTEKEHEIYGDESDQEDSTDGLNENIDIKTYVGGLCEDEIRSLLKAKVALGEKNQILEEKTALLFEYEDLLKRKQAEFENYRKRVQKEMLENRKYATSEMVLDIINIIDDFERAIGSAESSKDFTSLLEGIVIIEKQFIGVLEKKHGVKRIEAVGKEFDPNLHDAIMMEESEQHKEDTVVEDFQAGYVMHDRVVRPSKVKVAKAVVVNIEGSSTDGSESN</sequence>
<dbReference type="InterPro" id="IPR000740">
    <property type="entry name" value="GrpE"/>
</dbReference>
<keyword evidence="7" id="KW-0175">Coiled coil</keyword>
<organism evidence="9">
    <name type="scientific">marine sediment metagenome</name>
    <dbReference type="NCBI Taxonomy" id="412755"/>
    <lineage>
        <taxon>unclassified sequences</taxon>
        <taxon>metagenomes</taxon>
        <taxon>ecological metagenomes</taxon>
    </lineage>
</organism>
<evidence type="ECO:0000256" key="1">
    <source>
        <dbReference type="ARBA" id="ARBA00004496"/>
    </source>
</evidence>